<evidence type="ECO:0000256" key="1">
    <source>
        <dbReference type="ARBA" id="ARBA00009427"/>
    </source>
</evidence>
<accession>A0AAE9L569</accession>
<organism evidence="10 11">
    <name type="scientific">Candidatus Blochmanniella camponoti</name>
    <dbReference type="NCBI Taxonomy" id="108080"/>
    <lineage>
        <taxon>Bacteria</taxon>
        <taxon>Pseudomonadati</taxon>
        <taxon>Pseudomonadota</taxon>
        <taxon>Gammaproteobacteria</taxon>
        <taxon>Enterobacterales</taxon>
        <taxon>Enterobacteriaceae</taxon>
        <taxon>ant endosymbionts</taxon>
        <taxon>Candidatus Blochmanniella</taxon>
    </lineage>
</organism>
<sequence>MVNNIFPVITIDGPSGVGKGTLSRTLAKILGWNLLDSGVIYRVLALAALENKIDINREEKVAVLAEEIQISFINRKNSFFESFNGKEIKKDIYTETIGNYASKIAAFSQVRKNLLTYQRTFCQCPGLIADGRDMGTVVFPNAELKIFLYASFKERERRRLHQLQKKNFDVNFKFLFSQIRERDERDYNRKSAPLTPAIDSLILDSTHLSAEEVKSKVLMYIRESLVFSSRVLYNTTHNQG</sequence>
<evidence type="ECO:0000256" key="5">
    <source>
        <dbReference type="ARBA" id="ARBA00022840"/>
    </source>
</evidence>
<dbReference type="Pfam" id="PF02224">
    <property type="entry name" value="Cytidylate_kin"/>
    <property type="match status" value="1"/>
</dbReference>
<dbReference type="KEGG" id="bhb:M9394_00230"/>
<evidence type="ECO:0000313" key="10">
    <source>
        <dbReference type="EMBL" id="URJ27863.1"/>
    </source>
</evidence>
<gene>
    <name evidence="8 10" type="primary">cmk</name>
    <name evidence="10" type="ORF">M9394_00230</name>
</gene>
<dbReference type="CDD" id="cd02020">
    <property type="entry name" value="CMPK"/>
    <property type="match status" value="1"/>
</dbReference>
<comment type="similarity">
    <text evidence="1 8">Belongs to the cytidylate kinase family. Type 1 subfamily.</text>
</comment>
<dbReference type="HAMAP" id="MF_00238">
    <property type="entry name" value="Cytidyl_kinase_type1"/>
    <property type="match status" value="1"/>
</dbReference>
<name>A0AAE9L569_9ENTR</name>
<evidence type="ECO:0000256" key="7">
    <source>
        <dbReference type="ARBA" id="ARBA00048478"/>
    </source>
</evidence>
<dbReference type="GO" id="GO:0006220">
    <property type="term" value="P:pyrimidine nucleotide metabolic process"/>
    <property type="evidence" value="ECO:0007669"/>
    <property type="project" value="UniProtKB-UniRule"/>
</dbReference>
<evidence type="ECO:0000256" key="8">
    <source>
        <dbReference type="HAMAP-Rule" id="MF_00238"/>
    </source>
</evidence>
<comment type="subcellular location">
    <subcellularLocation>
        <location evidence="8">Cytoplasm</location>
    </subcellularLocation>
</comment>
<evidence type="ECO:0000259" key="9">
    <source>
        <dbReference type="Pfam" id="PF02224"/>
    </source>
</evidence>
<dbReference type="GO" id="GO:0036431">
    <property type="term" value="F:dCMP kinase activity"/>
    <property type="evidence" value="ECO:0007669"/>
    <property type="project" value="InterPro"/>
</dbReference>
<keyword evidence="8" id="KW-0963">Cytoplasm</keyword>
<comment type="catalytic activity">
    <reaction evidence="6 8">
        <text>dCMP + ATP = dCDP + ADP</text>
        <dbReference type="Rhea" id="RHEA:25094"/>
        <dbReference type="ChEBI" id="CHEBI:30616"/>
        <dbReference type="ChEBI" id="CHEBI:57566"/>
        <dbReference type="ChEBI" id="CHEBI:58593"/>
        <dbReference type="ChEBI" id="CHEBI:456216"/>
        <dbReference type="EC" id="2.7.4.25"/>
    </reaction>
</comment>
<evidence type="ECO:0000256" key="3">
    <source>
        <dbReference type="ARBA" id="ARBA00022741"/>
    </source>
</evidence>
<dbReference type="InterPro" id="IPR027417">
    <property type="entry name" value="P-loop_NTPase"/>
</dbReference>
<keyword evidence="4 8" id="KW-0418">Kinase</keyword>
<feature type="binding site" evidence="8">
    <location>
        <begin position="13"/>
        <end position="21"/>
    </location>
    <ligand>
        <name>ATP</name>
        <dbReference type="ChEBI" id="CHEBI:30616"/>
    </ligand>
</feature>
<dbReference type="AlphaFoldDB" id="A0AAE9L569"/>
<comment type="catalytic activity">
    <reaction evidence="7 8">
        <text>CMP + ATP = CDP + ADP</text>
        <dbReference type="Rhea" id="RHEA:11600"/>
        <dbReference type="ChEBI" id="CHEBI:30616"/>
        <dbReference type="ChEBI" id="CHEBI:58069"/>
        <dbReference type="ChEBI" id="CHEBI:60377"/>
        <dbReference type="ChEBI" id="CHEBI:456216"/>
        <dbReference type="EC" id="2.7.4.25"/>
    </reaction>
</comment>
<dbReference type="Proteomes" id="UP001056323">
    <property type="component" value="Chromosome"/>
</dbReference>
<evidence type="ECO:0000256" key="6">
    <source>
        <dbReference type="ARBA" id="ARBA00047615"/>
    </source>
</evidence>
<protein>
    <recommendedName>
        <fullName evidence="8">Cytidylate kinase</fullName>
        <shortName evidence="8">CK</shortName>
        <ecNumber evidence="8">2.7.4.25</ecNumber>
    </recommendedName>
    <alternativeName>
        <fullName evidence="8">Cytidine monophosphate kinase</fullName>
        <shortName evidence="8">CMP kinase</shortName>
    </alternativeName>
</protein>
<dbReference type="EMBL" id="CP097751">
    <property type="protein sequence ID" value="URJ27863.1"/>
    <property type="molecule type" value="Genomic_DNA"/>
</dbReference>
<dbReference type="SUPFAM" id="SSF52540">
    <property type="entry name" value="P-loop containing nucleoside triphosphate hydrolases"/>
    <property type="match status" value="1"/>
</dbReference>
<dbReference type="GO" id="GO:0005524">
    <property type="term" value="F:ATP binding"/>
    <property type="evidence" value="ECO:0007669"/>
    <property type="project" value="UniProtKB-UniRule"/>
</dbReference>
<dbReference type="InterPro" id="IPR003136">
    <property type="entry name" value="Cytidylate_kin"/>
</dbReference>
<evidence type="ECO:0000256" key="4">
    <source>
        <dbReference type="ARBA" id="ARBA00022777"/>
    </source>
</evidence>
<evidence type="ECO:0000313" key="11">
    <source>
        <dbReference type="Proteomes" id="UP001056323"/>
    </source>
</evidence>
<dbReference type="GO" id="GO:0005737">
    <property type="term" value="C:cytoplasm"/>
    <property type="evidence" value="ECO:0007669"/>
    <property type="project" value="UniProtKB-SubCell"/>
</dbReference>
<keyword evidence="5 8" id="KW-0067">ATP-binding</keyword>
<dbReference type="Gene3D" id="3.40.50.300">
    <property type="entry name" value="P-loop containing nucleotide triphosphate hydrolases"/>
    <property type="match status" value="1"/>
</dbReference>
<feature type="domain" description="Cytidylate kinase" evidence="9">
    <location>
        <begin position="9"/>
        <end position="222"/>
    </location>
</feature>
<keyword evidence="2 8" id="KW-0808">Transferase</keyword>
<reference evidence="10" key="1">
    <citation type="submission" date="2022-05" db="EMBL/GenBank/DDBJ databases">
        <title>Impact of host demography and evolutionary history on endosymbiont molecular evolution: a test in carpenter ants (Genus Camponotus) and their Blochmannia endosymbionts.</title>
        <authorList>
            <person name="Manthey J.D."/>
            <person name="Giron J.C."/>
            <person name="Hruska J.P."/>
        </authorList>
    </citation>
    <scope>NUCLEOTIDE SEQUENCE</scope>
    <source>
        <strain evidence="10">C-049</strain>
    </source>
</reference>
<evidence type="ECO:0000256" key="2">
    <source>
        <dbReference type="ARBA" id="ARBA00022679"/>
    </source>
</evidence>
<keyword evidence="3 8" id="KW-0547">Nucleotide-binding</keyword>
<proteinExistence type="inferred from homology"/>
<dbReference type="InterPro" id="IPR011994">
    <property type="entry name" value="Cytidylate_kinase_dom"/>
</dbReference>
<dbReference type="EC" id="2.7.4.25" evidence="8"/>
<dbReference type="NCBIfam" id="TIGR00017">
    <property type="entry name" value="cmk"/>
    <property type="match status" value="1"/>
</dbReference>